<reference evidence="1" key="1">
    <citation type="submission" date="2018-06" db="EMBL/GenBank/DDBJ databases">
        <authorList>
            <person name="Zhirakovskaya E."/>
        </authorList>
    </citation>
    <scope>NUCLEOTIDE SEQUENCE</scope>
</reference>
<gene>
    <name evidence="1" type="ORF">MNBD_GAMMA24-1196</name>
</gene>
<dbReference type="EMBL" id="UOFZ01000123">
    <property type="protein sequence ID" value="VAX13555.1"/>
    <property type="molecule type" value="Genomic_DNA"/>
</dbReference>
<accession>A0A3B1C4E1</accession>
<evidence type="ECO:0000313" key="1">
    <source>
        <dbReference type="EMBL" id="VAX13555.1"/>
    </source>
</evidence>
<dbReference type="AlphaFoldDB" id="A0A3B1C4E1"/>
<organism evidence="1">
    <name type="scientific">hydrothermal vent metagenome</name>
    <dbReference type="NCBI Taxonomy" id="652676"/>
    <lineage>
        <taxon>unclassified sequences</taxon>
        <taxon>metagenomes</taxon>
        <taxon>ecological metagenomes</taxon>
    </lineage>
</organism>
<proteinExistence type="predicted"/>
<sequence length="219" mass="22508">MKIKQIATAVSAVLLSGSAFALSPTTVPDIEVFMSGATAQDKGIAALFENICITDATGTPIDLDVFKDDSAKPGKAHTAYFCTVDNSKVVGGFADGLNKKVLFHKRSKGGSAQGVNPVIDEVAINAMNINNSNCVAPAGTEKFWRCDITEFAADGVTRTGNLNLVVSDAGVSDVNPEMFVGANTPAGNNPVDASVVGSKMVVKAAAAVVFGVPVTTGLR</sequence>
<feature type="non-terminal residue" evidence="1">
    <location>
        <position position="219"/>
    </location>
</feature>
<name>A0A3B1C4E1_9ZZZZ</name>
<protein>
    <submittedName>
        <fullName evidence="1">Uncharacterized protein</fullName>
    </submittedName>
</protein>